<accession>A0A0C2W5C7</accession>
<proteinExistence type="predicted"/>
<feature type="coiled-coil region" evidence="1">
    <location>
        <begin position="375"/>
        <end position="402"/>
    </location>
</feature>
<dbReference type="RefSeq" id="WP_041159580.1">
    <property type="nucleotide sequence ID" value="NZ_JXQB01000001.1"/>
</dbReference>
<evidence type="ECO:0000256" key="1">
    <source>
        <dbReference type="SAM" id="Coils"/>
    </source>
</evidence>
<name>A0A0C2W5C7_MYCCA</name>
<dbReference type="Proteomes" id="UP000031975">
    <property type="component" value="Unassembled WGS sequence"/>
</dbReference>
<organism evidence="4 5">
    <name type="scientific">Mycoplasma capricolum subsp. capricolum</name>
    <dbReference type="NCBI Taxonomy" id="40479"/>
    <lineage>
        <taxon>Bacteria</taxon>
        <taxon>Bacillati</taxon>
        <taxon>Mycoplasmatota</taxon>
        <taxon>Mollicutes</taxon>
        <taxon>Mycoplasmataceae</taxon>
        <taxon>Mycoplasma</taxon>
    </lineage>
</organism>
<dbReference type="Pfam" id="PF01732">
    <property type="entry name" value="Mycop_pep_DUF31"/>
    <property type="match status" value="1"/>
</dbReference>
<gene>
    <name evidence="4" type="primary">lppD-3</name>
    <name evidence="4" type="ORF">MCGM508_00115</name>
</gene>
<feature type="domain" description="DUF31" evidence="3">
    <location>
        <begin position="294"/>
        <end position="787"/>
    </location>
</feature>
<evidence type="ECO:0000259" key="3">
    <source>
        <dbReference type="Pfam" id="PF01732"/>
    </source>
</evidence>
<keyword evidence="1" id="KW-0175">Coiled coil</keyword>
<dbReference type="PRINTS" id="PR00840">
    <property type="entry name" value="Y06768FAMILY"/>
</dbReference>
<sequence length="881" mass="101295">MFKKILTSFSAIAITSSSFLVVACGSKINKDDNKPLNDNEFNKIVNNINDSKQLEEYTDLSFNIHSKVISKNQVLPSQLENNPKMLSVAFKGNNKGKIDVIVNGVSTKSGQNFNMSNREGTADVSLTFINRHTRKSITKVIKFSGLQINQGFDENGRIVGNQYAYFDEIGGFEKYIKLDLINRFDFDNKKYIDILQNSLHANSNDKVGSIKKIRDITITDDQINNFNKKAKEVKFDEYYNAALKGFTLPVYGSNGEVTGLKVNDGPETGKGLSVIDSLGRDQARTNGLARTIPNETYKNIATQTFQVSFRSPNLYEEEIEEAKEFIEKIGKWTDEQFKSYMAIQLNNLGIDFRYKNEQIDLEIKNTDKTKYPGHIEQLTKNKQQLKEEYEKEKQKLEKFEKKDLENWQKKEIEEYEKKAKDTANNSVKPVSGTMWILDHVISENGSNKNGKESTKFYFGTNSHVAKAIKDNLSSMSLTRIDKNVAVGQTLKLNALDPNFKTFNFSNNLKDAVNVIFHATDFIKKEQRPTEFLESSQKEKFKKVGIYADFAVIEIDFDKLLENFKSDNNNNSFWVQKQEKIITNEYNGKEIKDIVSDITNDYASLSDDKKVKFKSSSYLEENKYSEIERMLRFDPTKADELEKFKKLESLFVLGYPSAKDDYYFKQYEDDDQQAVKKHNFSLWVNSDQRYYNELSQKEGYAKKFPDYLVEKGESLSYQIGYRSFIDKPGLTDAFIASSRVGNKLYRLNGKEYFQYGLQIMPRFYAPSGGASGSSVRNNKNELIGVFHAANNSAKTGLAAVFRSPGYNYKGLFGKYNLVEYDLIYGGAEHQINSYRYSLYKKYKDKNVKTALFKNGLSREQGIPEEFKFKKTNFHENHDNYNE</sequence>
<reference evidence="4 5" key="1">
    <citation type="submission" date="2015-01" db="EMBL/GenBank/DDBJ databases">
        <title>Draft Genome Sequence of Mycoplasma capricolum subsp. capricolum str. GM508D.</title>
        <authorList>
            <person name="Calcutt M.J."/>
            <person name="Foecking M.F."/>
        </authorList>
    </citation>
    <scope>NUCLEOTIDE SEQUENCE [LARGE SCALE GENOMIC DNA]</scope>
    <source>
        <strain evidence="4 5">GM508D</strain>
    </source>
</reference>
<keyword evidence="2" id="KW-0732">Signal</keyword>
<dbReference type="InterPro" id="IPR022382">
    <property type="entry name" value="Mycoplasma_peptidase_DUF31"/>
</dbReference>
<dbReference type="NCBIfam" id="NF045842">
    <property type="entry name" value="MIP_near_MIB"/>
    <property type="match status" value="1"/>
</dbReference>
<evidence type="ECO:0000256" key="2">
    <source>
        <dbReference type="SAM" id="SignalP"/>
    </source>
</evidence>
<dbReference type="Gene3D" id="3.10.450.270">
    <property type="match status" value="1"/>
</dbReference>
<keyword evidence="4" id="KW-0449">Lipoprotein</keyword>
<evidence type="ECO:0000313" key="4">
    <source>
        <dbReference type="EMBL" id="KIM13492.1"/>
    </source>
</evidence>
<protein>
    <submittedName>
        <fullName evidence="4">LppD family lipoprotein</fullName>
    </submittedName>
</protein>
<dbReference type="NCBIfam" id="NF045841">
    <property type="entry name" value="Ig_SerProt_MIP"/>
    <property type="match status" value="1"/>
</dbReference>
<feature type="chain" id="PRO_5002173408" evidence="2">
    <location>
        <begin position="24"/>
        <end position="881"/>
    </location>
</feature>
<feature type="signal peptide" evidence="2">
    <location>
        <begin position="1"/>
        <end position="23"/>
    </location>
</feature>
<comment type="caution">
    <text evidence="4">The sequence shown here is derived from an EMBL/GenBank/DDBJ whole genome shotgun (WGS) entry which is preliminary data.</text>
</comment>
<dbReference type="EMBL" id="JXQB01000001">
    <property type="protein sequence ID" value="KIM13492.1"/>
    <property type="molecule type" value="Genomic_DNA"/>
</dbReference>
<dbReference type="AlphaFoldDB" id="A0A0C2W5C7"/>
<dbReference type="InterPro" id="IPR022381">
    <property type="entry name" value="Uncharacterised_MG067"/>
</dbReference>
<evidence type="ECO:0000313" key="5">
    <source>
        <dbReference type="Proteomes" id="UP000031975"/>
    </source>
</evidence>